<dbReference type="PANTHER" id="PTHR15131">
    <property type="entry name" value="SMALL NUCLEAR RNA ACTIVATING COMPLEX, POLYPEPTIDE 1"/>
    <property type="match status" value="1"/>
</dbReference>
<dbReference type="AlphaFoldDB" id="A0A3Q2QV39"/>
<evidence type="ECO:0000313" key="3">
    <source>
        <dbReference type="Proteomes" id="UP000265000"/>
    </source>
</evidence>
<evidence type="ECO:0000256" key="1">
    <source>
        <dbReference type="SAM" id="MobiDB-lite"/>
    </source>
</evidence>
<reference evidence="2" key="2">
    <citation type="submission" date="2025-09" db="UniProtKB">
        <authorList>
            <consortium name="Ensembl"/>
        </authorList>
    </citation>
    <scope>IDENTIFICATION</scope>
</reference>
<feature type="compositionally biased region" description="Basic and acidic residues" evidence="1">
    <location>
        <begin position="191"/>
        <end position="208"/>
    </location>
</feature>
<dbReference type="Pfam" id="PF09808">
    <property type="entry name" value="SNAPC1"/>
    <property type="match status" value="1"/>
</dbReference>
<organism evidence="2 3">
    <name type="scientific">Fundulus heteroclitus</name>
    <name type="common">Killifish</name>
    <name type="synonym">Mummichog</name>
    <dbReference type="NCBI Taxonomy" id="8078"/>
    <lineage>
        <taxon>Eukaryota</taxon>
        <taxon>Metazoa</taxon>
        <taxon>Chordata</taxon>
        <taxon>Craniata</taxon>
        <taxon>Vertebrata</taxon>
        <taxon>Euteleostomi</taxon>
        <taxon>Actinopterygii</taxon>
        <taxon>Neopterygii</taxon>
        <taxon>Teleostei</taxon>
        <taxon>Neoteleostei</taxon>
        <taxon>Acanthomorphata</taxon>
        <taxon>Ovalentaria</taxon>
        <taxon>Atherinomorphae</taxon>
        <taxon>Cyprinodontiformes</taxon>
        <taxon>Fundulidae</taxon>
        <taxon>Fundulus</taxon>
    </lineage>
</organism>
<dbReference type="GeneTree" id="ENSGT00390000018691"/>
<dbReference type="GO" id="GO:0019185">
    <property type="term" value="C:snRNA-activating protein complex"/>
    <property type="evidence" value="ECO:0007669"/>
    <property type="project" value="TreeGrafter"/>
</dbReference>
<dbReference type="Proteomes" id="UP000265000">
    <property type="component" value="Unplaced"/>
</dbReference>
<proteinExistence type="predicted"/>
<sequence>MPYISPFYTEFFHEPLTEDVEELLSRFQQTDSVSYQIRVGGLYLMFAFHHAQPGPAPAKIRLALKDWSHVQMFLTESEEAEHHDVVYVFHQLVASGAIHYTAMPHCLAFHRQRSPKAEGLSAGFLSMAVALQELQSAGILEEMAGIQSLYDDLKEATVEVRHKVNMTKPDLNSHLSRCVSEFSAWQQTASPKEENAEGDERLSRTTEDDCSSRARLLSSIKQKSYSTVQRVSRTRRRIKVEPVDYCSSGGEQFQSSSGRKRHVSLRARTWKNLGKKDEKESNAKSWLLSAPAEQDGYILKRLSQTAPFREVKKEAAGLDDGGFLNCLEKHGSGLKS</sequence>
<dbReference type="GO" id="GO:0042796">
    <property type="term" value="P:snRNA transcription by RNA polymerase III"/>
    <property type="evidence" value="ECO:0007669"/>
    <property type="project" value="TreeGrafter"/>
</dbReference>
<dbReference type="InterPro" id="IPR019188">
    <property type="entry name" value="SNAPC1"/>
</dbReference>
<dbReference type="GO" id="GO:0043565">
    <property type="term" value="F:sequence-specific DNA binding"/>
    <property type="evidence" value="ECO:0007669"/>
    <property type="project" value="TreeGrafter"/>
</dbReference>
<accession>A0A3Q2QV39</accession>
<evidence type="ECO:0000313" key="2">
    <source>
        <dbReference type="Ensembl" id="ENSFHEP00000031639.1"/>
    </source>
</evidence>
<dbReference type="STRING" id="8078.ENSFHEP00000031639"/>
<dbReference type="PANTHER" id="PTHR15131:SF3">
    <property type="entry name" value="SNRNA-ACTIVATING PROTEIN COMPLEX SUBUNIT 1"/>
    <property type="match status" value="1"/>
</dbReference>
<protein>
    <submittedName>
        <fullName evidence="2">snRNA-activating protein complex subunit 1-like</fullName>
    </submittedName>
</protein>
<keyword evidence="3" id="KW-1185">Reference proteome</keyword>
<feature type="region of interest" description="Disordered" evidence="1">
    <location>
        <begin position="186"/>
        <end position="208"/>
    </location>
</feature>
<reference evidence="2" key="1">
    <citation type="submission" date="2025-08" db="UniProtKB">
        <authorList>
            <consortium name="Ensembl"/>
        </authorList>
    </citation>
    <scope>IDENTIFICATION</scope>
</reference>
<dbReference type="GO" id="GO:0042795">
    <property type="term" value="P:snRNA transcription by RNA polymerase II"/>
    <property type="evidence" value="ECO:0007669"/>
    <property type="project" value="TreeGrafter"/>
</dbReference>
<dbReference type="Ensembl" id="ENSFHET00000024262.1">
    <property type="protein sequence ID" value="ENSFHEP00000031639.1"/>
    <property type="gene ID" value="ENSFHEG00000017668.1"/>
</dbReference>
<name>A0A3Q2QV39_FUNHE</name>